<dbReference type="AlphaFoldDB" id="A0A2K8KK34"/>
<gene>
    <name evidence="2" type="ORF">REIFOR_00054</name>
</gene>
<organism evidence="2 3">
    <name type="scientific">Reinekea forsetii</name>
    <dbReference type="NCBI Taxonomy" id="1336806"/>
    <lineage>
        <taxon>Bacteria</taxon>
        <taxon>Pseudomonadati</taxon>
        <taxon>Pseudomonadota</taxon>
        <taxon>Gammaproteobacteria</taxon>
        <taxon>Oceanospirillales</taxon>
        <taxon>Saccharospirillaceae</taxon>
        <taxon>Reinekea</taxon>
    </lineage>
</organism>
<evidence type="ECO:0000313" key="2">
    <source>
        <dbReference type="EMBL" id="ATX75232.1"/>
    </source>
</evidence>
<evidence type="ECO:0000256" key="1">
    <source>
        <dbReference type="SAM" id="Coils"/>
    </source>
</evidence>
<dbReference type="RefSeq" id="WP_227003722.1">
    <property type="nucleotide sequence ID" value="NZ_CP011797.1"/>
</dbReference>
<sequence>MTTSSMIVVMVFIFGAGSWLILQQVRALARSAADTEEQLGRQVAELERRVQTLERIVTDKRSQLNDQIDSL</sequence>
<feature type="coiled-coil region" evidence="1">
    <location>
        <begin position="29"/>
        <end position="63"/>
    </location>
</feature>
<proteinExistence type="predicted"/>
<evidence type="ECO:0000313" key="3">
    <source>
        <dbReference type="Proteomes" id="UP000229757"/>
    </source>
</evidence>
<accession>A0A2K8KK34</accession>
<keyword evidence="3" id="KW-1185">Reference proteome</keyword>
<name>A0A2K8KK34_9GAMM</name>
<keyword evidence="1" id="KW-0175">Coiled coil</keyword>
<dbReference type="EMBL" id="CP011797">
    <property type="protein sequence ID" value="ATX75232.1"/>
    <property type="molecule type" value="Genomic_DNA"/>
</dbReference>
<dbReference type="KEGG" id="rfo:REIFOR_00054"/>
<dbReference type="Proteomes" id="UP000229757">
    <property type="component" value="Chromosome"/>
</dbReference>
<reference evidence="2 3" key="1">
    <citation type="journal article" date="2017" name="Environ. Microbiol.">
        <title>Genomic and physiological analyses of 'Reinekea forsetii' reveal a versatile opportunistic lifestyle during spring algae blooms.</title>
        <authorList>
            <person name="Avci B."/>
            <person name="Hahnke R.L."/>
            <person name="Chafee M."/>
            <person name="Fischer T."/>
            <person name="Gruber-Vodicka H."/>
            <person name="Tegetmeyer H.E."/>
            <person name="Harder J."/>
            <person name="Fuchs B.M."/>
            <person name="Amann R.I."/>
            <person name="Teeling H."/>
        </authorList>
    </citation>
    <scope>NUCLEOTIDE SEQUENCE [LARGE SCALE GENOMIC DNA]</scope>
    <source>
        <strain evidence="2 3">Hel1_31_D35</strain>
    </source>
</reference>
<protein>
    <submittedName>
        <fullName evidence="2">Uncharacterized protein</fullName>
    </submittedName>
</protein>